<sequence>MTSSTLEDIAARIRPAMSAAEALLHSFPTSLGLAPRAVRLAKRGVTRVNYAFLASEIDENDPSLHCAARLAYPRSADGPSVIG</sequence>
<evidence type="ECO:0000313" key="2">
    <source>
        <dbReference type="Proteomes" id="UP001205965"/>
    </source>
</evidence>
<proteinExistence type="predicted"/>
<comment type="caution">
    <text evidence="1">The sequence shown here is derived from an EMBL/GenBank/DDBJ whole genome shotgun (WGS) entry which is preliminary data.</text>
</comment>
<accession>A0ABT2G0D4</accession>
<name>A0ABT2G0D4_9CORY</name>
<reference evidence="1 2" key="1">
    <citation type="submission" date="2022-08" db="EMBL/GenBank/DDBJ databases">
        <title>YIM 101645 draft genome.</title>
        <authorList>
            <person name="Chen X."/>
        </authorList>
    </citation>
    <scope>NUCLEOTIDE SEQUENCE [LARGE SCALE GENOMIC DNA]</scope>
    <source>
        <strain evidence="1 2">YIM 101645</strain>
    </source>
</reference>
<dbReference type="RefSeq" id="WP_259429028.1">
    <property type="nucleotide sequence ID" value="NZ_JANWTC010000028.1"/>
</dbReference>
<gene>
    <name evidence="1" type="ORF">NYP18_15090</name>
</gene>
<organism evidence="1 2">
    <name type="scientific">Corynebacterium lemuris</name>
    <dbReference type="NCBI Taxonomy" id="1859292"/>
    <lineage>
        <taxon>Bacteria</taxon>
        <taxon>Bacillati</taxon>
        <taxon>Actinomycetota</taxon>
        <taxon>Actinomycetes</taxon>
        <taxon>Mycobacteriales</taxon>
        <taxon>Corynebacteriaceae</taxon>
        <taxon>Corynebacterium</taxon>
    </lineage>
</organism>
<protein>
    <submittedName>
        <fullName evidence="1">Uncharacterized protein</fullName>
    </submittedName>
</protein>
<keyword evidence="2" id="KW-1185">Reference proteome</keyword>
<dbReference type="Proteomes" id="UP001205965">
    <property type="component" value="Unassembled WGS sequence"/>
</dbReference>
<evidence type="ECO:0000313" key="1">
    <source>
        <dbReference type="EMBL" id="MCS5480966.1"/>
    </source>
</evidence>
<dbReference type="EMBL" id="JANWTC010000028">
    <property type="protein sequence ID" value="MCS5480966.1"/>
    <property type="molecule type" value="Genomic_DNA"/>
</dbReference>